<gene>
    <name evidence="1" type="ORF">CHS0354_023594</name>
</gene>
<organism evidence="1 2">
    <name type="scientific">Potamilus streckersoni</name>
    <dbReference type="NCBI Taxonomy" id="2493646"/>
    <lineage>
        <taxon>Eukaryota</taxon>
        <taxon>Metazoa</taxon>
        <taxon>Spiralia</taxon>
        <taxon>Lophotrochozoa</taxon>
        <taxon>Mollusca</taxon>
        <taxon>Bivalvia</taxon>
        <taxon>Autobranchia</taxon>
        <taxon>Heteroconchia</taxon>
        <taxon>Palaeoheterodonta</taxon>
        <taxon>Unionida</taxon>
        <taxon>Unionoidea</taxon>
        <taxon>Unionidae</taxon>
        <taxon>Ambleminae</taxon>
        <taxon>Lampsilini</taxon>
        <taxon>Potamilus</taxon>
    </lineage>
</organism>
<reference evidence="1" key="1">
    <citation type="journal article" date="2021" name="Genome Biol. Evol.">
        <title>A High-Quality Reference Genome for a Parasitic Bivalve with Doubly Uniparental Inheritance (Bivalvia: Unionida).</title>
        <authorList>
            <person name="Smith C.H."/>
        </authorList>
    </citation>
    <scope>NUCLEOTIDE SEQUENCE</scope>
    <source>
        <strain evidence="1">CHS0354</strain>
    </source>
</reference>
<name>A0AAE0VXS1_9BIVA</name>
<proteinExistence type="predicted"/>
<sequence>MVDGTAVTKIEGDVVRLAKSPPHQGMKKCRELELRKFLYACYSWCPQPAIPPLKLYVAEMFFCVQYSWITPLSLPHCRVFFVEVFRKLKRKTESSISVLWE</sequence>
<dbReference type="AlphaFoldDB" id="A0AAE0VXS1"/>
<keyword evidence="2" id="KW-1185">Reference proteome</keyword>
<dbReference type="EMBL" id="JAEAOA010001420">
    <property type="protein sequence ID" value="KAK3594538.1"/>
    <property type="molecule type" value="Genomic_DNA"/>
</dbReference>
<accession>A0AAE0VXS1</accession>
<evidence type="ECO:0000313" key="2">
    <source>
        <dbReference type="Proteomes" id="UP001195483"/>
    </source>
</evidence>
<comment type="caution">
    <text evidence="1">The sequence shown here is derived from an EMBL/GenBank/DDBJ whole genome shotgun (WGS) entry which is preliminary data.</text>
</comment>
<protein>
    <submittedName>
        <fullName evidence="1">Uncharacterized protein</fullName>
    </submittedName>
</protein>
<reference evidence="1" key="3">
    <citation type="submission" date="2023-05" db="EMBL/GenBank/DDBJ databases">
        <authorList>
            <person name="Smith C.H."/>
        </authorList>
    </citation>
    <scope>NUCLEOTIDE SEQUENCE</scope>
    <source>
        <strain evidence="1">CHS0354</strain>
        <tissue evidence="1">Mantle</tissue>
    </source>
</reference>
<reference evidence="1" key="2">
    <citation type="journal article" date="2021" name="Genome Biol. Evol.">
        <title>Developing a high-quality reference genome for a parasitic bivalve with doubly uniparental inheritance (Bivalvia: Unionida).</title>
        <authorList>
            <person name="Smith C.H."/>
        </authorList>
    </citation>
    <scope>NUCLEOTIDE SEQUENCE</scope>
    <source>
        <strain evidence="1">CHS0354</strain>
        <tissue evidence="1">Mantle</tissue>
    </source>
</reference>
<dbReference type="Proteomes" id="UP001195483">
    <property type="component" value="Unassembled WGS sequence"/>
</dbReference>
<evidence type="ECO:0000313" key="1">
    <source>
        <dbReference type="EMBL" id="KAK3594538.1"/>
    </source>
</evidence>